<name>A0A1X7MRS7_9HYPH</name>
<sequence length="97" mass="10225">MNGAAFERPLTMFVGLGFPRHVDNATDALQALDELAPLEHGPAHNVAVRACRAALLGEIEPDTARGIVEAYARARGVLVDELLAPHAMAAKDDLLGA</sequence>
<proteinExistence type="predicted"/>
<dbReference type="InterPro" id="IPR010385">
    <property type="entry name" value="DUF982"/>
</dbReference>
<dbReference type="Gene3D" id="6.10.250.730">
    <property type="match status" value="1"/>
</dbReference>
<dbReference type="Pfam" id="PF06169">
    <property type="entry name" value="DUF982"/>
    <property type="match status" value="1"/>
</dbReference>
<reference evidence="1 2" key="1">
    <citation type="submission" date="2017-04" db="EMBL/GenBank/DDBJ databases">
        <authorList>
            <person name="Afonso C.L."/>
            <person name="Miller P.J."/>
            <person name="Scott M.A."/>
            <person name="Spackman E."/>
            <person name="Goraichik I."/>
            <person name="Dimitrov K.M."/>
            <person name="Suarez D.L."/>
            <person name="Swayne D.E."/>
        </authorList>
    </citation>
    <scope>NUCLEOTIDE SEQUENCE [LARGE SCALE GENOMIC DNA]</scope>
    <source>
        <strain evidence="1 2">B5P</strain>
    </source>
</reference>
<organism evidence="1 2">
    <name type="scientific">Mesorhizobium australicum</name>
    <dbReference type="NCBI Taxonomy" id="536018"/>
    <lineage>
        <taxon>Bacteria</taxon>
        <taxon>Pseudomonadati</taxon>
        <taxon>Pseudomonadota</taxon>
        <taxon>Alphaproteobacteria</taxon>
        <taxon>Hyphomicrobiales</taxon>
        <taxon>Phyllobacteriaceae</taxon>
        <taxon>Mesorhizobium</taxon>
    </lineage>
</organism>
<evidence type="ECO:0000313" key="1">
    <source>
        <dbReference type="EMBL" id="SMH27530.1"/>
    </source>
</evidence>
<evidence type="ECO:0000313" key="2">
    <source>
        <dbReference type="Proteomes" id="UP000193083"/>
    </source>
</evidence>
<evidence type="ECO:0008006" key="3">
    <source>
        <dbReference type="Google" id="ProtNLM"/>
    </source>
</evidence>
<dbReference type="Proteomes" id="UP000193083">
    <property type="component" value="Unassembled WGS sequence"/>
</dbReference>
<dbReference type="AlphaFoldDB" id="A0A1X7MRS7"/>
<protein>
    <recommendedName>
        <fullName evidence="3">DUF982 domain-containing protein</fullName>
    </recommendedName>
</protein>
<accession>A0A1X7MRS7</accession>
<gene>
    <name evidence="1" type="ORF">SAMN02982922_0548</name>
</gene>
<dbReference type="EMBL" id="FXBL01000004">
    <property type="protein sequence ID" value="SMH27530.1"/>
    <property type="molecule type" value="Genomic_DNA"/>
</dbReference>
<keyword evidence="2" id="KW-1185">Reference proteome</keyword>
<dbReference type="RefSeq" id="WP_085462747.1">
    <property type="nucleotide sequence ID" value="NZ_FXBL01000004.1"/>
</dbReference>
<dbReference type="OrthoDB" id="8388069at2"/>